<proteinExistence type="predicted"/>
<name>A0A7W5CDZ2_9BACL</name>
<accession>A0A7W5CDZ2</accession>
<evidence type="ECO:0000313" key="1">
    <source>
        <dbReference type="EMBL" id="MBB3155943.1"/>
    </source>
</evidence>
<comment type="caution">
    <text evidence="1">The sequence shown here is derived from an EMBL/GenBank/DDBJ whole genome shotgun (WGS) entry which is preliminary data.</text>
</comment>
<dbReference type="EMBL" id="JACHXW010000030">
    <property type="protein sequence ID" value="MBB3155943.1"/>
    <property type="molecule type" value="Genomic_DNA"/>
</dbReference>
<keyword evidence="2" id="KW-1185">Reference proteome</keyword>
<protein>
    <submittedName>
        <fullName evidence="1">Uncharacterized protein</fullName>
    </submittedName>
</protein>
<dbReference type="AlphaFoldDB" id="A0A7W5CDZ2"/>
<organism evidence="1 2">
    <name type="scientific">Paenibacillus endophyticus</name>
    <dbReference type="NCBI Taxonomy" id="1294268"/>
    <lineage>
        <taxon>Bacteria</taxon>
        <taxon>Bacillati</taxon>
        <taxon>Bacillota</taxon>
        <taxon>Bacilli</taxon>
        <taxon>Bacillales</taxon>
        <taxon>Paenibacillaceae</taxon>
        <taxon>Paenibacillus</taxon>
    </lineage>
</organism>
<sequence>MYRVRAWSSLTIFLILFGLAWAMDSHIHKQHTIQQEFSPIDKGYTIYSSLTRQPVVDPITPYGPREYVRIIRIQTLLDD</sequence>
<evidence type="ECO:0000313" key="2">
    <source>
        <dbReference type="Proteomes" id="UP000518605"/>
    </source>
</evidence>
<reference evidence="1 2" key="1">
    <citation type="submission" date="2020-08" db="EMBL/GenBank/DDBJ databases">
        <title>Genomic Encyclopedia of Type Strains, Phase III (KMG-III): the genomes of soil and plant-associated and newly described type strains.</title>
        <authorList>
            <person name="Whitman W."/>
        </authorList>
    </citation>
    <scope>NUCLEOTIDE SEQUENCE [LARGE SCALE GENOMIC DNA]</scope>
    <source>
        <strain evidence="1 2">CECT 8234</strain>
    </source>
</reference>
<dbReference type="Proteomes" id="UP000518605">
    <property type="component" value="Unassembled WGS sequence"/>
</dbReference>
<gene>
    <name evidence="1" type="ORF">FHS16_006059</name>
</gene>